<evidence type="ECO:0000256" key="1">
    <source>
        <dbReference type="ARBA" id="ARBA00006926"/>
    </source>
</evidence>
<dbReference type="PIRSF" id="PIRSF000303">
    <property type="entry name" value="Glutathion_perox"/>
    <property type="match status" value="1"/>
</dbReference>
<dbReference type="STRING" id="153721.MYP_3901"/>
<comment type="similarity">
    <text evidence="1 5">Belongs to the glutathione peroxidase family.</text>
</comment>
<keyword evidence="2 5" id="KW-0575">Peroxidase</keyword>
<dbReference type="AlphaFoldDB" id="A0A098LI45"/>
<sequence>MRLSLKFSIVVLTLTFIYALPGCGQIKSKPSDGKDAFFSFYSLKANTLEGDSIDFSKFKGKKVLIVNTASKCGYTHQYSELQKLHETHGDKVVILGFPSNDFFNQEPGNSAQIREFCTANFGVTFQMMEKVTVKGKGQHPVFEWLSVADKNGWNDQAPKWNFCKYLINENGELVKFFPSGSAPMGFEITEAISK</sequence>
<dbReference type="EMBL" id="BBLT01000009">
    <property type="protein sequence ID" value="GAL86671.1"/>
    <property type="molecule type" value="Genomic_DNA"/>
</dbReference>
<evidence type="ECO:0000256" key="5">
    <source>
        <dbReference type="RuleBase" id="RU000499"/>
    </source>
</evidence>
<protein>
    <recommendedName>
        <fullName evidence="5">Glutathione peroxidase</fullName>
    </recommendedName>
</protein>
<dbReference type="PRINTS" id="PR01011">
    <property type="entry name" value="GLUTPROXDASE"/>
</dbReference>
<dbReference type="PROSITE" id="PS00460">
    <property type="entry name" value="GLUTATHIONE_PEROXID_1"/>
    <property type="match status" value="1"/>
</dbReference>
<gene>
    <name evidence="6" type="ORF">MYP_3901</name>
</gene>
<evidence type="ECO:0000256" key="3">
    <source>
        <dbReference type="ARBA" id="ARBA00023002"/>
    </source>
</evidence>
<dbReference type="InterPro" id="IPR000889">
    <property type="entry name" value="Glutathione_peroxidase"/>
</dbReference>
<dbReference type="Pfam" id="PF00255">
    <property type="entry name" value="GSHPx"/>
    <property type="match status" value="1"/>
</dbReference>
<dbReference type="SUPFAM" id="SSF52833">
    <property type="entry name" value="Thioredoxin-like"/>
    <property type="match status" value="1"/>
</dbReference>
<evidence type="ECO:0000256" key="4">
    <source>
        <dbReference type="PIRSR" id="PIRSR000303-1"/>
    </source>
</evidence>
<evidence type="ECO:0000313" key="7">
    <source>
        <dbReference type="Proteomes" id="UP000030185"/>
    </source>
</evidence>
<dbReference type="GO" id="GO:0004601">
    <property type="term" value="F:peroxidase activity"/>
    <property type="evidence" value="ECO:0007669"/>
    <property type="project" value="UniProtKB-KW"/>
</dbReference>
<dbReference type="PANTHER" id="PTHR11592">
    <property type="entry name" value="GLUTATHIONE PEROXIDASE"/>
    <property type="match status" value="1"/>
</dbReference>
<dbReference type="PROSITE" id="PS51355">
    <property type="entry name" value="GLUTATHIONE_PEROXID_3"/>
    <property type="match status" value="1"/>
</dbReference>
<dbReference type="CDD" id="cd00340">
    <property type="entry name" value="GSH_Peroxidase"/>
    <property type="match status" value="1"/>
</dbReference>
<keyword evidence="3 5" id="KW-0560">Oxidoreductase</keyword>
<feature type="active site" evidence="4">
    <location>
        <position position="72"/>
    </location>
</feature>
<dbReference type="PANTHER" id="PTHR11592:SF134">
    <property type="entry name" value="PHOSPHOLIPID HYDROPEROXIDE GLUTATHIONE PEROXIDASE"/>
    <property type="match status" value="1"/>
</dbReference>
<dbReference type="GO" id="GO:0006979">
    <property type="term" value="P:response to oxidative stress"/>
    <property type="evidence" value="ECO:0007669"/>
    <property type="project" value="InterPro"/>
</dbReference>
<accession>A0A098LI45</accession>
<dbReference type="InterPro" id="IPR029759">
    <property type="entry name" value="GPX_AS"/>
</dbReference>
<dbReference type="RefSeq" id="WP_081990596.1">
    <property type="nucleotide sequence ID" value="NZ_BBLT01000009.1"/>
</dbReference>
<dbReference type="Gene3D" id="3.40.30.10">
    <property type="entry name" value="Glutaredoxin"/>
    <property type="match status" value="1"/>
</dbReference>
<dbReference type="InterPro" id="IPR036249">
    <property type="entry name" value="Thioredoxin-like_sf"/>
</dbReference>
<organism evidence="6 7">
    <name type="scientific">Sporocytophaga myxococcoides</name>
    <dbReference type="NCBI Taxonomy" id="153721"/>
    <lineage>
        <taxon>Bacteria</taxon>
        <taxon>Pseudomonadati</taxon>
        <taxon>Bacteroidota</taxon>
        <taxon>Cytophagia</taxon>
        <taxon>Cytophagales</taxon>
        <taxon>Cytophagaceae</taxon>
        <taxon>Sporocytophaga</taxon>
    </lineage>
</organism>
<keyword evidence="7" id="KW-1185">Reference proteome</keyword>
<dbReference type="OrthoDB" id="9789406at2"/>
<dbReference type="eggNOG" id="COG0386">
    <property type="taxonomic scope" value="Bacteria"/>
</dbReference>
<proteinExistence type="inferred from homology"/>
<comment type="caution">
    <text evidence="6">The sequence shown here is derived from an EMBL/GenBank/DDBJ whole genome shotgun (WGS) entry which is preliminary data.</text>
</comment>
<reference evidence="6 7" key="1">
    <citation type="submission" date="2014-09" db="EMBL/GenBank/DDBJ databases">
        <title>Sporocytophaga myxococcoides PG-01 genome sequencing.</title>
        <authorList>
            <person name="Liu L."/>
            <person name="Gao P.J."/>
            <person name="Chen G.J."/>
            <person name="Wang L.S."/>
        </authorList>
    </citation>
    <scope>NUCLEOTIDE SEQUENCE [LARGE SCALE GENOMIC DNA]</scope>
    <source>
        <strain evidence="6 7">PG-01</strain>
    </source>
</reference>
<dbReference type="Proteomes" id="UP000030185">
    <property type="component" value="Unassembled WGS sequence"/>
</dbReference>
<evidence type="ECO:0000256" key="2">
    <source>
        <dbReference type="ARBA" id="ARBA00022559"/>
    </source>
</evidence>
<evidence type="ECO:0000313" key="6">
    <source>
        <dbReference type="EMBL" id="GAL86671.1"/>
    </source>
</evidence>
<name>A0A098LI45_9BACT</name>